<feature type="transmembrane region" description="Helical" evidence="10">
    <location>
        <begin position="49"/>
        <end position="71"/>
    </location>
</feature>
<keyword evidence="7 10" id="KW-1133">Transmembrane helix</keyword>
<keyword evidence="3" id="KW-0813">Transport</keyword>
<evidence type="ECO:0000256" key="2">
    <source>
        <dbReference type="ARBA" id="ARBA00005982"/>
    </source>
</evidence>
<dbReference type="GO" id="GO:0015031">
    <property type="term" value="P:protein transport"/>
    <property type="evidence" value="ECO:0007669"/>
    <property type="project" value="UniProtKB-KW"/>
</dbReference>
<keyword evidence="8 10" id="KW-0472">Membrane</keyword>
<evidence type="ECO:0000256" key="10">
    <source>
        <dbReference type="SAM" id="Phobius"/>
    </source>
</evidence>
<evidence type="ECO:0000313" key="11">
    <source>
        <dbReference type="EMBL" id="CAH2265716.1"/>
    </source>
</evidence>
<dbReference type="Gene3D" id="1.20.1250.20">
    <property type="entry name" value="MFS general substrate transporter like domains"/>
    <property type="match status" value="2"/>
</dbReference>
<feature type="transmembrane region" description="Helical" evidence="10">
    <location>
        <begin position="554"/>
        <end position="575"/>
    </location>
</feature>
<protein>
    <recommendedName>
        <fullName evidence="9">Oligopeptide transporter 1</fullName>
    </recommendedName>
</protein>
<dbReference type="FunFam" id="1.20.1250.20:FF:000049">
    <property type="entry name" value="Solute carrier family 15 member 2"/>
    <property type="match status" value="1"/>
</dbReference>
<dbReference type="OrthoDB" id="8904098at2759"/>
<evidence type="ECO:0000256" key="5">
    <source>
        <dbReference type="ARBA" id="ARBA00022856"/>
    </source>
</evidence>
<comment type="subcellular location">
    <subcellularLocation>
        <location evidence="1">Membrane</location>
        <topology evidence="1">Multi-pass membrane protein</topology>
    </subcellularLocation>
</comment>
<comment type="caution">
    <text evidence="11">The sequence shown here is derived from an EMBL/GenBank/DDBJ whole genome shotgun (WGS) entry which is preliminary data.</text>
</comment>
<keyword evidence="5" id="KW-0571">Peptide transport</keyword>
<dbReference type="EMBL" id="CAKXAJ010026290">
    <property type="protein sequence ID" value="CAH2265716.1"/>
    <property type="molecule type" value="Genomic_DNA"/>
</dbReference>
<feature type="transmembrane region" description="Helical" evidence="10">
    <location>
        <begin position="596"/>
        <end position="616"/>
    </location>
</feature>
<feature type="transmembrane region" description="Helical" evidence="10">
    <location>
        <begin position="12"/>
        <end position="37"/>
    </location>
</feature>
<evidence type="ECO:0000313" key="12">
    <source>
        <dbReference type="Proteomes" id="UP000838756"/>
    </source>
</evidence>
<evidence type="ECO:0000256" key="3">
    <source>
        <dbReference type="ARBA" id="ARBA00022448"/>
    </source>
</evidence>
<keyword evidence="12" id="KW-1185">Reference proteome</keyword>
<evidence type="ECO:0000256" key="4">
    <source>
        <dbReference type="ARBA" id="ARBA00022692"/>
    </source>
</evidence>
<keyword evidence="4 10" id="KW-0812">Transmembrane</keyword>
<sequence>MAKEGFPRMVIIIMLAEFCERFSFSGMRAFLTLYLRSKLGYSDEGATEIYHVFSTFVYFFPILGGIVADNYLGKFRTILYLMFVYAAGNMLVAVTAIPQLELPKRLCTIIGLLMITVGTGGIKPCVTAFGGDQFILPQQEKQLALYFSILYFNLCIGSLIAKTVSPILRSEVHCFGDKDCYSLAFGAPGFVVLMSIVIFVSAKNRYVMKKPEGNMVIDFVKCISLGIKNTIMKGKGDKQSHWLDSTEHKYDKKFIRDVKKTLSILMLFTVLPVFWALLDQLGSRWTLQATKMDGRLGFITIKPDQLQVFGPICILIFIPLFTKYLYPCLEKRNILTNPLHKLTLGGVLAGIAFIASALVEIYIKTTYPDLPQAGYSQLRVYNGNPCSISIQDNMLYTIPSLSFYSNKNIRVKETENVSMRLEGRCIEARDEVFTLENNKAISFFVNGNETMRFGENVDKSKSGLPLVRFLVTNRVRSSNLTLFNENRNEIESHIYPGISAQMEVFVSRYSLRVGDKIVMVDIELDQGGVYTIAIDNSGGIYQARLIVITEPNSITMALLLPQFLIISIAEVLFAVTGNEFAFKEAPSSMKAVMTAVWLLTEAAGNVIIIIVTRVFVSFQQGAPQSTVLGRLSPAAPSDSPDVICPSRLGATYVAFTEALVVSLAIAPLTTLSDDLLLPLTYQLEPIGLARSDGKRLDGMTLIPWRLGRSLLWDATCVDTLAASHIQATSSMVGAAATSAEQAKRRKCNVRKPG</sequence>
<feature type="transmembrane region" description="Helical" evidence="10">
    <location>
        <begin position="143"/>
        <end position="161"/>
    </location>
</feature>
<dbReference type="InterPro" id="IPR000109">
    <property type="entry name" value="POT_fam"/>
</dbReference>
<evidence type="ECO:0000256" key="8">
    <source>
        <dbReference type="ARBA" id="ARBA00023136"/>
    </source>
</evidence>
<feature type="transmembrane region" description="Helical" evidence="10">
    <location>
        <begin position="78"/>
        <end position="97"/>
    </location>
</feature>
<keyword evidence="6" id="KW-0653">Protein transport</keyword>
<evidence type="ECO:0000256" key="6">
    <source>
        <dbReference type="ARBA" id="ARBA00022927"/>
    </source>
</evidence>
<dbReference type="GO" id="GO:0022857">
    <property type="term" value="F:transmembrane transporter activity"/>
    <property type="evidence" value="ECO:0007669"/>
    <property type="project" value="InterPro"/>
</dbReference>
<dbReference type="Pfam" id="PF00854">
    <property type="entry name" value="PTR2"/>
    <property type="match status" value="2"/>
</dbReference>
<feature type="transmembrane region" description="Helical" evidence="10">
    <location>
        <begin position="342"/>
        <end position="363"/>
    </location>
</feature>
<gene>
    <name evidence="11" type="primary">jg4965</name>
    <name evidence="11" type="ORF">PAEG_LOCUS25053</name>
</gene>
<proteinExistence type="inferred from homology"/>
<feature type="transmembrane region" description="Helical" evidence="10">
    <location>
        <begin position="308"/>
        <end position="326"/>
    </location>
</feature>
<dbReference type="InterPro" id="IPR036259">
    <property type="entry name" value="MFS_trans_sf"/>
</dbReference>
<accession>A0A8S4SBP1</accession>
<evidence type="ECO:0000256" key="1">
    <source>
        <dbReference type="ARBA" id="ARBA00004141"/>
    </source>
</evidence>
<feature type="transmembrane region" description="Helical" evidence="10">
    <location>
        <begin position="181"/>
        <end position="200"/>
    </location>
</feature>
<organism evidence="11 12">
    <name type="scientific">Pararge aegeria aegeria</name>
    <dbReference type="NCBI Taxonomy" id="348720"/>
    <lineage>
        <taxon>Eukaryota</taxon>
        <taxon>Metazoa</taxon>
        <taxon>Ecdysozoa</taxon>
        <taxon>Arthropoda</taxon>
        <taxon>Hexapoda</taxon>
        <taxon>Insecta</taxon>
        <taxon>Pterygota</taxon>
        <taxon>Neoptera</taxon>
        <taxon>Endopterygota</taxon>
        <taxon>Lepidoptera</taxon>
        <taxon>Glossata</taxon>
        <taxon>Ditrysia</taxon>
        <taxon>Papilionoidea</taxon>
        <taxon>Nymphalidae</taxon>
        <taxon>Satyrinae</taxon>
        <taxon>Satyrini</taxon>
        <taxon>Parargina</taxon>
        <taxon>Pararge</taxon>
    </lineage>
</organism>
<dbReference type="GO" id="GO:0015833">
    <property type="term" value="P:peptide transport"/>
    <property type="evidence" value="ECO:0007669"/>
    <property type="project" value="UniProtKB-KW"/>
</dbReference>
<dbReference type="AlphaFoldDB" id="A0A8S4SBP1"/>
<reference evidence="11" key="1">
    <citation type="submission" date="2022-03" db="EMBL/GenBank/DDBJ databases">
        <authorList>
            <person name="Lindestad O."/>
        </authorList>
    </citation>
    <scope>NUCLEOTIDE SEQUENCE</scope>
</reference>
<name>A0A8S4SBP1_9NEOP</name>
<feature type="transmembrane region" description="Helical" evidence="10">
    <location>
        <begin position="261"/>
        <end position="278"/>
    </location>
</feature>
<evidence type="ECO:0000256" key="7">
    <source>
        <dbReference type="ARBA" id="ARBA00022989"/>
    </source>
</evidence>
<dbReference type="PANTHER" id="PTHR11654">
    <property type="entry name" value="OLIGOPEPTIDE TRANSPORTER-RELATED"/>
    <property type="match status" value="1"/>
</dbReference>
<evidence type="ECO:0000256" key="9">
    <source>
        <dbReference type="ARBA" id="ARBA00078114"/>
    </source>
</evidence>
<feature type="transmembrane region" description="Helical" evidence="10">
    <location>
        <begin position="109"/>
        <end position="131"/>
    </location>
</feature>
<comment type="similarity">
    <text evidence="2">Belongs to the major facilitator superfamily. Proton-dependent oligopeptide transporter (POT/PTR) (TC 2.A.17) family.</text>
</comment>
<dbReference type="Proteomes" id="UP000838756">
    <property type="component" value="Unassembled WGS sequence"/>
</dbReference>
<dbReference type="GO" id="GO:0016020">
    <property type="term" value="C:membrane"/>
    <property type="evidence" value="ECO:0007669"/>
    <property type="project" value="UniProtKB-SubCell"/>
</dbReference>
<dbReference type="SUPFAM" id="SSF103473">
    <property type="entry name" value="MFS general substrate transporter"/>
    <property type="match status" value="1"/>
</dbReference>